<name>A0ABT0JTY9_9ACTN</name>
<evidence type="ECO:0000313" key="3">
    <source>
        <dbReference type="Proteomes" id="UP001201873"/>
    </source>
</evidence>
<accession>A0ABT0JTY9</accession>
<comment type="caution">
    <text evidence="2">The sequence shown here is derived from an EMBL/GenBank/DDBJ whole genome shotgun (WGS) entry which is preliminary data.</text>
</comment>
<evidence type="ECO:0000313" key="2">
    <source>
        <dbReference type="EMBL" id="MCK9875010.1"/>
    </source>
</evidence>
<sequence>MSDDASGAVVQDSPPPATSAVLEVARFAIRPGTERAFEVAFGQVRSELLGTSGCRGARMTRGVESPSTFVLLVEWDTLDAHLVNFRESESFVRWRAALGPYFAAPPDVAHFADVRPDPS</sequence>
<dbReference type="InterPro" id="IPR007138">
    <property type="entry name" value="ABM_dom"/>
</dbReference>
<keyword evidence="2" id="KW-0560">Oxidoreductase</keyword>
<gene>
    <name evidence="2" type="ORF">MXD59_04300</name>
</gene>
<evidence type="ECO:0000259" key="1">
    <source>
        <dbReference type="PROSITE" id="PS51725"/>
    </source>
</evidence>
<proteinExistence type="predicted"/>
<dbReference type="RefSeq" id="WP_248823524.1">
    <property type="nucleotide sequence ID" value="NZ_JALKFT010000003.1"/>
</dbReference>
<dbReference type="Gene3D" id="3.30.70.100">
    <property type="match status" value="1"/>
</dbReference>
<keyword evidence="2" id="KW-0503">Monooxygenase</keyword>
<dbReference type="Pfam" id="PF03992">
    <property type="entry name" value="ABM"/>
    <property type="match status" value="1"/>
</dbReference>
<keyword evidence="3" id="KW-1185">Reference proteome</keyword>
<dbReference type="GO" id="GO:0004497">
    <property type="term" value="F:monooxygenase activity"/>
    <property type="evidence" value="ECO:0007669"/>
    <property type="project" value="UniProtKB-KW"/>
</dbReference>
<dbReference type="Proteomes" id="UP001201873">
    <property type="component" value="Unassembled WGS sequence"/>
</dbReference>
<protein>
    <submittedName>
        <fullName evidence="2">Antibiotic biosynthesis monooxygenase</fullName>
    </submittedName>
</protein>
<feature type="domain" description="ABM" evidence="1">
    <location>
        <begin position="21"/>
        <end position="111"/>
    </location>
</feature>
<dbReference type="EMBL" id="JALKFT010000003">
    <property type="protein sequence ID" value="MCK9875010.1"/>
    <property type="molecule type" value="Genomic_DNA"/>
</dbReference>
<dbReference type="InterPro" id="IPR011008">
    <property type="entry name" value="Dimeric_a/b-barrel"/>
</dbReference>
<dbReference type="PROSITE" id="PS51725">
    <property type="entry name" value="ABM"/>
    <property type="match status" value="1"/>
</dbReference>
<dbReference type="SUPFAM" id="SSF54909">
    <property type="entry name" value="Dimeric alpha+beta barrel"/>
    <property type="match status" value="1"/>
</dbReference>
<reference evidence="2 3" key="1">
    <citation type="submission" date="2022-04" db="EMBL/GenBank/DDBJ databases">
        <title>Genome diversity in the genus Frankia.</title>
        <authorList>
            <person name="Carlos-Shanley C."/>
            <person name="Hahn D."/>
        </authorList>
    </citation>
    <scope>NUCLEOTIDE SEQUENCE [LARGE SCALE GENOMIC DNA]</scope>
    <source>
        <strain evidence="2 3">Ag45/Mut15</strain>
    </source>
</reference>
<organism evidence="2 3">
    <name type="scientific">Frankia umida</name>
    <dbReference type="NCBI Taxonomy" id="573489"/>
    <lineage>
        <taxon>Bacteria</taxon>
        <taxon>Bacillati</taxon>
        <taxon>Actinomycetota</taxon>
        <taxon>Actinomycetes</taxon>
        <taxon>Frankiales</taxon>
        <taxon>Frankiaceae</taxon>
        <taxon>Frankia</taxon>
    </lineage>
</organism>